<dbReference type="GO" id="GO:0140359">
    <property type="term" value="F:ABC-type transporter activity"/>
    <property type="evidence" value="ECO:0007669"/>
    <property type="project" value="InterPro"/>
</dbReference>
<feature type="domain" description="ABC transporter" evidence="2">
    <location>
        <begin position="55"/>
        <end position="104"/>
    </location>
</feature>
<dbReference type="Pfam" id="PF00005">
    <property type="entry name" value="ABC_tran"/>
    <property type="match status" value="1"/>
</dbReference>
<dbReference type="PANTHER" id="PTHR19229:SF260">
    <property type="entry name" value="ABC TRANSPORTER DOMAIN-CONTAINING PROTEIN"/>
    <property type="match status" value="1"/>
</dbReference>
<dbReference type="GO" id="GO:0005524">
    <property type="term" value="F:ATP binding"/>
    <property type="evidence" value="ECO:0007669"/>
    <property type="project" value="InterPro"/>
</dbReference>
<gene>
    <name evidence="3" type="ORF">PFISCL1PPCAC_3120</name>
</gene>
<comment type="caution">
    <text evidence="3">The sequence shown here is derived from an EMBL/GenBank/DDBJ whole genome shotgun (WGS) entry which is preliminary data.</text>
</comment>
<dbReference type="SUPFAM" id="SSF52540">
    <property type="entry name" value="P-loop containing nucleoside triphosphate hydrolases"/>
    <property type="match status" value="1"/>
</dbReference>
<keyword evidence="1" id="KW-1133">Transmembrane helix</keyword>
<accession>A0AAV5UYI2</accession>
<dbReference type="Proteomes" id="UP001432322">
    <property type="component" value="Unassembled WGS sequence"/>
</dbReference>
<dbReference type="InterPro" id="IPR003439">
    <property type="entry name" value="ABC_transporter-like_ATP-bd"/>
</dbReference>
<feature type="non-terminal residue" evidence="3">
    <location>
        <position position="220"/>
    </location>
</feature>
<dbReference type="Gene3D" id="3.40.50.300">
    <property type="entry name" value="P-loop containing nucleotide triphosphate hydrolases"/>
    <property type="match status" value="1"/>
</dbReference>
<feature type="non-terminal residue" evidence="3">
    <location>
        <position position="1"/>
    </location>
</feature>
<name>A0AAV5UYI2_9BILA</name>
<dbReference type="AlphaFoldDB" id="A0AAV5UYI2"/>
<keyword evidence="1" id="KW-0472">Membrane</keyword>
<dbReference type="PANTHER" id="PTHR19229">
    <property type="entry name" value="ATP-BINDING CASSETTE TRANSPORTER SUBFAMILY A ABCA"/>
    <property type="match status" value="1"/>
</dbReference>
<evidence type="ECO:0000313" key="4">
    <source>
        <dbReference type="Proteomes" id="UP001432322"/>
    </source>
</evidence>
<dbReference type="InterPro" id="IPR026082">
    <property type="entry name" value="ABCA"/>
</dbReference>
<sequence length="220" mass="23442">LADPIFLALHFIILISILVAIEINICKRFKKFAQFQVMNLCKWYGKRSTLVCAVQGITFGVRAHECFGVLGINGAGKTSTFEMLTGFTAPTSGSATVGGVDCSTPAFDAMIGDLSGRQTLVILAALHGYLNASKVADIVITCVGMQTHAGKKTKSYRDEVEAMVSSLIIMKEGLIAVEGTPQSVKNQFGEHYNLNLAMEGTVDVDTATLEDAFILAAGGK</sequence>
<dbReference type="GO" id="GO:0016887">
    <property type="term" value="F:ATP hydrolysis activity"/>
    <property type="evidence" value="ECO:0007669"/>
    <property type="project" value="InterPro"/>
</dbReference>
<dbReference type="GO" id="GO:0016020">
    <property type="term" value="C:membrane"/>
    <property type="evidence" value="ECO:0007669"/>
    <property type="project" value="InterPro"/>
</dbReference>
<organism evidence="3 4">
    <name type="scientific">Pristionchus fissidentatus</name>
    <dbReference type="NCBI Taxonomy" id="1538716"/>
    <lineage>
        <taxon>Eukaryota</taxon>
        <taxon>Metazoa</taxon>
        <taxon>Ecdysozoa</taxon>
        <taxon>Nematoda</taxon>
        <taxon>Chromadorea</taxon>
        <taxon>Rhabditida</taxon>
        <taxon>Rhabditina</taxon>
        <taxon>Diplogasteromorpha</taxon>
        <taxon>Diplogasteroidea</taxon>
        <taxon>Neodiplogasteridae</taxon>
        <taxon>Pristionchus</taxon>
    </lineage>
</organism>
<dbReference type="GO" id="GO:0005319">
    <property type="term" value="F:lipid transporter activity"/>
    <property type="evidence" value="ECO:0007669"/>
    <property type="project" value="TreeGrafter"/>
</dbReference>
<evidence type="ECO:0000259" key="2">
    <source>
        <dbReference type="Pfam" id="PF00005"/>
    </source>
</evidence>
<keyword evidence="4" id="KW-1185">Reference proteome</keyword>
<protein>
    <recommendedName>
        <fullName evidence="2">ABC transporter domain-containing protein</fullName>
    </recommendedName>
</protein>
<keyword evidence="1" id="KW-0812">Transmembrane</keyword>
<dbReference type="EMBL" id="BTSY01000001">
    <property type="protein sequence ID" value="GMT11823.1"/>
    <property type="molecule type" value="Genomic_DNA"/>
</dbReference>
<reference evidence="3" key="1">
    <citation type="submission" date="2023-10" db="EMBL/GenBank/DDBJ databases">
        <title>Genome assembly of Pristionchus species.</title>
        <authorList>
            <person name="Yoshida K."/>
            <person name="Sommer R.J."/>
        </authorList>
    </citation>
    <scope>NUCLEOTIDE SEQUENCE</scope>
    <source>
        <strain evidence="3">RS5133</strain>
    </source>
</reference>
<evidence type="ECO:0000256" key="1">
    <source>
        <dbReference type="SAM" id="Phobius"/>
    </source>
</evidence>
<proteinExistence type="predicted"/>
<dbReference type="InterPro" id="IPR027417">
    <property type="entry name" value="P-loop_NTPase"/>
</dbReference>
<feature type="transmembrane region" description="Helical" evidence="1">
    <location>
        <begin position="6"/>
        <end position="25"/>
    </location>
</feature>
<evidence type="ECO:0000313" key="3">
    <source>
        <dbReference type="EMBL" id="GMT11823.1"/>
    </source>
</evidence>